<dbReference type="RefSeq" id="XP_001012256.1">
    <property type="nucleotide sequence ID" value="XM_001012256.1"/>
</dbReference>
<proteinExistence type="predicted"/>
<evidence type="ECO:0000313" key="3">
    <source>
        <dbReference type="Proteomes" id="UP000009168"/>
    </source>
</evidence>
<dbReference type="KEGG" id="tet:TTHERM_00105040"/>
<protein>
    <submittedName>
        <fullName evidence="2">Uncharacterized protein</fullName>
    </submittedName>
</protein>
<dbReference type="HOGENOM" id="CLU_2163489_0_0_1"/>
<dbReference type="GeneID" id="7828124"/>
<dbReference type="EMBL" id="GG662767">
    <property type="protein sequence ID" value="EAR92011.1"/>
    <property type="molecule type" value="Genomic_DNA"/>
</dbReference>
<dbReference type="AlphaFoldDB" id="Q234J2"/>
<name>Q234J2_TETTS</name>
<keyword evidence="3" id="KW-1185">Reference proteome</keyword>
<sequence>MIIELNKYIKKLYKITLSICKYTKQRQNHYSLYFRDDHQKNENEFKDLNIHIVNPSINKKGDGIITQCNQQQVTKEQNKLNTQNLNMKSYSDSQLNNNNQYSLRILENQTK</sequence>
<organism evidence="2 3">
    <name type="scientific">Tetrahymena thermophila (strain SB210)</name>
    <dbReference type="NCBI Taxonomy" id="312017"/>
    <lineage>
        <taxon>Eukaryota</taxon>
        <taxon>Sar</taxon>
        <taxon>Alveolata</taxon>
        <taxon>Ciliophora</taxon>
        <taxon>Intramacronucleata</taxon>
        <taxon>Oligohymenophorea</taxon>
        <taxon>Hymenostomatida</taxon>
        <taxon>Tetrahymenina</taxon>
        <taxon>Tetrahymenidae</taxon>
        <taxon>Tetrahymena</taxon>
    </lineage>
</organism>
<evidence type="ECO:0000256" key="1">
    <source>
        <dbReference type="SAM" id="MobiDB-lite"/>
    </source>
</evidence>
<feature type="region of interest" description="Disordered" evidence="1">
    <location>
        <begin position="89"/>
        <end position="111"/>
    </location>
</feature>
<accession>Q234J2</accession>
<dbReference type="Proteomes" id="UP000009168">
    <property type="component" value="Unassembled WGS sequence"/>
</dbReference>
<gene>
    <name evidence="2" type="ORF">TTHERM_00105040</name>
</gene>
<evidence type="ECO:0000313" key="2">
    <source>
        <dbReference type="EMBL" id="EAR92011.1"/>
    </source>
</evidence>
<dbReference type="InParanoid" id="Q234J2"/>
<reference evidence="3" key="1">
    <citation type="journal article" date="2006" name="PLoS Biol.">
        <title>Macronuclear genome sequence of the ciliate Tetrahymena thermophila, a model eukaryote.</title>
        <authorList>
            <person name="Eisen J.A."/>
            <person name="Coyne R.S."/>
            <person name="Wu M."/>
            <person name="Wu D."/>
            <person name="Thiagarajan M."/>
            <person name="Wortman J.R."/>
            <person name="Badger J.H."/>
            <person name="Ren Q."/>
            <person name="Amedeo P."/>
            <person name="Jones K.M."/>
            <person name="Tallon L.J."/>
            <person name="Delcher A.L."/>
            <person name="Salzberg S.L."/>
            <person name="Silva J.C."/>
            <person name="Haas B.J."/>
            <person name="Majoros W.H."/>
            <person name="Farzad M."/>
            <person name="Carlton J.M."/>
            <person name="Smith R.K. Jr."/>
            <person name="Garg J."/>
            <person name="Pearlman R.E."/>
            <person name="Karrer K.M."/>
            <person name="Sun L."/>
            <person name="Manning G."/>
            <person name="Elde N.C."/>
            <person name="Turkewitz A.P."/>
            <person name="Asai D.J."/>
            <person name="Wilkes D.E."/>
            <person name="Wang Y."/>
            <person name="Cai H."/>
            <person name="Collins K."/>
            <person name="Stewart B.A."/>
            <person name="Lee S.R."/>
            <person name="Wilamowska K."/>
            <person name="Weinberg Z."/>
            <person name="Ruzzo W.L."/>
            <person name="Wloga D."/>
            <person name="Gaertig J."/>
            <person name="Frankel J."/>
            <person name="Tsao C.-C."/>
            <person name="Gorovsky M.A."/>
            <person name="Keeling P.J."/>
            <person name="Waller R.F."/>
            <person name="Patron N.J."/>
            <person name="Cherry J.M."/>
            <person name="Stover N.A."/>
            <person name="Krieger C.J."/>
            <person name="del Toro C."/>
            <person name="Ryder H.F."/>
            <person name="Williamson S.C."/>
            <person name="Barbeau R.A."/>
            <person name="Hamilton E.P."/>
            <person name="Orias E."/>
        </authorList>
    </citation>
    <scope>NUCLEOTIDE SEQUENCE [LARGE SCALE GENOMIC DNA]</scope>
    <source>
        <strain evidence="3">SB210</strain>
    </source>
</reference>